<dbReference type="AlphaFoldDB" id="A0A841U7W8"/>
<name>A0A841U7W8_9BACL</name>
<gene>
    <name evidence="2" type="ORF">H7B90_21905</name>
</gene>
<dbReference type="EMBL" id="JACJVR010000084">
    <property type="protein sequence ID" value="MBB6694060.1"/>
    <property type="molecule type" value="Genomic_DNA"/>
</dbReference>
<dbReference type="PANTHER" id="PTHR40055">
    <property type="entry name" value="TRANSCRIPTIONAL REGULATOR YGIV-RELATED"/>
    <property type="match status" value="1"/>
</dbReference>
<dbReference type="InterPro" id="IPR029442">
    <property type="entry name" value="GyrI-like"/>
</dbReference>
<evidence type="ECO:0000313" key="2">
    <source>
        <dbReference type="EMBL" id="MBB6694060.1"/>
    </source>
</evidence>
<sequence length="152" mass="16915">MQTRVETLPNYRVAYVRQTGPYGPANVQAMEKLKGWAARRNLLTESAILLGVPQDDPASTPPDACRFDACIVLAEDDPADETVAVAELPGGEYMICLIRHTAEEVRRAWAELIPAIRSGGYRINEGRPILERYSGEMILNEWCEICVPLKLS</sequence>
<accession>A0A841U7W8</accession>
<comment type="caution">
    <text evidence="2">The sequence shown here is derived from an EMBL/GenBank/DDBJ whole genome shotgun (WGS) entry which is preliminary data.</text>
</comment>
<dbReference type="SMART" id="SM00871">
    <property type="entry name" value="AraC_E_bind"/>
    <property type="match status" value="1"/>
</dbReference>
<dbReference type="InterPro" id="IPR050908">
    <property type="entry name" value="SmbC-like"/>
</dbReference>
<dbReference type="InterPro" id="IPR011256">
    <property type="entry name" value="Reg_factor_effector_dom_sf"/>
</dbReference>
<dbReference type="Proteomes" id="UP000553776">
    <property type="component" value="Unassembled WGS sequence"/>
</dbReference>
<dbReference type="PANTHER" id="PTHR40055:SF1">
    <property type="entry name" value="TRANSCRIPTIONAL REGULATOR YGIV-RELATED"/>
    <property type="match status" value="1"/>
</dbReference>
<evidence type="ECO:0000313" key="3">
    <source>
        <dbReference type="Proteomes" id="UP000553776"/>
    </source>
</evidence>
<evidence type="ECO:0000259" key="1">
    <source>
        <dbReference type="SMART" id="SM00871"/>
    </source>
</evidence>
<dbReference type="Gene3D" id="3.20.80.10">
    <property type="entry name" value="Regulatory factor, effector binding domain"/>
    <property type="match status" value="1"/>
</dbReference>
<dbReference type="RefSeq" id="WP_185138032.1">
    <property type="nucleotide sequence ID" value="NZ_JACJVR010000084.1"/>
</dbReference>
<reference evidence="2 3" key="1">
    <citation type="submission" date="2020-08" db="EMBL/GenBank/DDBJ databases">
        <title>Cohnella phylogeny.</title>
        <authorList>
            <person name="Dunlap C."/>
        </authorList>
    </citation>
    <scope>NUCLEOTIDE SEQUENCE [LARGE SCALE GENOMIC DNA]</scope>
    <source>
        <strain evidence="2 3">DSM 25239</strain>
    </source>
</reference>
<dbReference type="SUPFAM" id="SSF55136">
    <property type="entry name" value="Probable bacterial effector-binding domain"/>
    <property type="match status" value="1"/>
</dbReference>
<proteinExistence type="predicted"/>
<dbReference type="Pfam" id="PF06445">
    <property type="entry name" value="GyrI-like"/>
    <property type="match status" value="1"/>
</dbReference>
<dbReference type="InterPro" id="IPR010499">
    <property type="entry name" value="AraC_E-bd"/>
</dbReference>
<feature type="domain" description="AraC effector-binding" evidence="1">
    <location>
        <begin position="1"/>
        <end position="150"/>
    </location>
</feature>
<keyword evidence="3" id="KW-1185">Reference proteome</keyword>
<organism evidence="2 3">
    <name type="scientific">Cohnella xylanilytica</name>
    <dbReference type="NCBI Taxonomy" id="557555"/>
    <lineage>
        <taxon>Bacteria</taxon>
        <taxon>Bacillati</taxon>
        <taxon>Bacillota</taxon>
        <taxon>Bacilli</taxon>
        <taxon>Bacillales</taxon>
        <taxon>Paenibacillaceae</taxon>
        <taxon>Cohnella</taxon>
    </lineage>
</organism>
<protein>
    <submittedName>
        <fullName evidence="2">GyrI-like domain-containing protein</fullName>
    </submittedName>
</protein>